<dbReference type="FunFam" id="3.30.160.60:FF:000774">
    <property type="entry name" value="Zinc finger protein"/>
    <property type="match status" value="1"/>
</dbReference>
<evidence type="ECO:0000256" key="7">
    <source>
        <dbReference type="ARBA" id="ARBA00022833"/>
    </source>
</evidence>
<dbReference type="SUPFAM" id="SSF57667">
    <property type="entry name" value="beta-beta-alpha zinc fingers"/>
    <property type="match status" value="3"/>
</dbReference>
<feature type="domain" description="C2H2-type" evidence="13">
    <location>
        <begin position="460"/>
        <end position="487"/>
    </location>
</feature>
<evidence type="ECO:0000256" key="9">
    <source>
        <dbReference type="ARBA" id="ARBA00023125"/>
    </source>
</evidence>
<dbReference type="PANTHER" id="PTHR16515:SF49">
    <property type="entry name" value="GASTRULA ZINC FINGER PROTEIN XLCGF49.1-LIKE-RELATED"/>
    <property type="match status" value="1"/>
</dbReference>
<accession>A0A8X8BSB8</accession>
<keyword evidence="4" id="KW-0479">Metal-binding</keyword>
<evidence type="ECO:0000256" key="10">
    <source>
        <dbReference type="ARBA" id="ARBA00023163"/>
    </source>
</evidence>
<gene>
    <name evidence="14" type="primary">Zg57_11</name>
    <name evidence="14" type="ORF">GTO96_0002442</name>
</gene>
<dbReference type="FunFam" id="3.30.160.60:FF:002343">
    <property type="entry name" value="Zinc finger protein 33A"/>
    <property type="match status" value="2"/>
</dbReference>
<evidence type="ECO:0000256" key="5">
    <source>
        <dbReference type="ARBA" id="ARBA00022737"/>
    </source>
</evidence>
<comment type="function">
    <text evidence="1">May be involved in transcriptional regulation.</text>
</comment>
<feature type="domain" description="C2H2-type" evidence="13">
    <location>
        <begin position="404"/>
        <end position="431"/>
    </location>
</feature>
<dbReference type="SMART" id="SM00355">
    <property type="entry name" value="ZnF_C2H2"/>
    <property type="match status" value="5"/>
</dbReference>
<evidence type="ECO:0000259" key="13">
    <source>
        <dbReference type="PROSITE" id="PS50157"/>
    </source>
</evidence>
<evidence type="ECO:0000256" key="3">
    <source>
        <dbReference type="ARBA" id="ARBA00006991"/>
    </source>
</evidence>
<evidence type="ECO:0000256" key="2">
    <source>
        <dbReference type="ARBA" id="ARBA00004123"/>
    </source>
</evidence>
<organism evidence="14 15">
    <name type="scientific">Polypterus senegalus</name>
    <name type="common">Senegal bichir</name>
    <dbReference type="NCBI Taxonomy" id="55291"/>
    <lineage>
        <taxon>Eukaryota</taxon>
        <taxon>Metazoa</taxon>
        <taxon>Chordata</taxon>
        <taxon>Craniata</taxon>
        <taxon>Vertebrata</taxon>
        <taxon>Euteleostomi</taxon>
        <taxon>Actinopterygii</taxon>
        <taxon>Polypteriformes</taxon>
        <taxon>Polypteridae</taxon>
        <taxon>Polypterus</taxon>
    </lineage>
</organism>
<keyword evidence="15" id="KW-1185">Reference proteome</keyword>
<comment type="subcellular location">
    <subcellularLocation>
        <location evidence="2">Nucleus</location>
    </subcellularLocation>
</comment>
<feature type="domain" description="C2H2-type" evidence="13">
    <location>
        <begin position="376"/>
        <end position="403"/>
    </location>
</feature>
<dbReference type="Proteomes" id="UP000886611">
    <property type="component" value="Unassembled WGS sequence"/>
</dbReference>
<evidence type="ECO:0000256" key="6">
    <source>
        <dbReference type="ARBA" id="ARBA00022771"/>
    </source>
</evidence>
<evidence type="ECO:0000256" key="4">
    <source>
        <dbReference type="ARBA" id="ARBA00022723"/>
    </source>
</evidence>
<dbReference type="EMBL" id="JAATIS010003638">
    <property type="protein sequence ID" value="KAG2464712.1"/>
    <property type="molecule type" value="Genomic_DNA"/>
</dbReference>
<sequence length="517" mass="58929">MKAESIDTKAAVNNQESLGISSSEVIKSWHNQSKDDHIREDMAHHIQDDKEHGSLPLKTEMDARRPAFIKVDHVDKGSIHMKEEVCESEISANNQPQHQGKVACIKVHHAVEEREQVFVWIEEDKNSHQSVYVQVEYADERSSEEKTVKEEEIHFKLSGEQNADVGTCAPVHASLPRCSQGPEAGETFGCITKLQEHRLNQRRVHDKVKAADQFCSEEKVTKKEEIHFKLSGEQNADVGTCAPVHASLPRCSQGPEAGETFGCITKLQEHRLNQRRVHDKVKAADQFCSEEKVTKKEEIHFKLSEEQNADVGTCVPVHASLPRCNQRPEAEETLSSVTSLKMHHKDHVSQMLSANPESVVNLNKTYPQAYPGKKPYACTECKKSFCHLQTLKNHLRLHTGENVFHCSECGKSFSTRGQYKTHLRFHTGEKPFTCTECGRKFSQYGNLKMHMRIHTGEKPFSCLECGKSYGYLVSLKVHQKVHTGERPYSCPECVEKFRLKTHLRLHQRKHILEQPYF</sequence>
<dbReference type="GO" id="GO:0010468">
    <property type="term" value="P:regulation of gene expression"/>
    <property type="evidence" value="ECO:0007669"/>
    <property type="project" value="TreeGrafter"/>
</dbReference>
<keyword evidence="10" id="KW-0804">Transcription</keyword>
<dbReference type="InterPro" id="IPR050331">
    <property type="entry name" value="Zinc_finger"/>
</dbReference>
<comment type="similarity">
    <text evidence="3">Belongs to the krueppel C2H2-type zinc-finger protein family.</text>
</comment>
<keyword evidence="11" id="KW-0539">Nucleus</keyword>
<dbReference type="Pfam" id="PF00096">
    <property type="entry name" value="zf-C2H2"/>
    <property type="match status" value="5"/>
</dbReference>
<protein>
    <submittedName>
        <fullName evidence="14">ZG57 protein</fullName>
    </submittedName>
</protein>
<dbReference type="PROSITE" id="PS50157">
    <property type="entry name" value="ZINC_FINGER_C2H2_2"/>
    <property type="match status" value="5"/>
</dbReference>
<evidence type="ECO:0000313" key="15">
    <source>
        <dbReference type="Proteomes" id="UP000886611"/>
    </source>
</evidence>
<evidence type="ECO:0000256" key="1">
    <source>
        <dbReference type="ARBA" id="ARBA00003767"/>
    </source>
</evidence>
<feature type="non-terminal residue" evidence="14">
    <location>
        <position position="517"/>
    </location>
</feature>
<keyword evidence="8" id="KW-0805">Transcription regulation</keyword>
<reference evidence="14 15" key="1">
    <citation type="journal article" date="2021" name="Cell">
        <title>Tracing the genetic footprints of vertebrate landing in non-teleost ray-finned fishes.</title>
        <authorList>
            <person name="Bi X."/>
            <person name="Wang K."/>
            <person name="Yang L."/>
            <person name="Pan H."/>
            <person name="Jiang H."/>
            <person name="Wei Q."/>
            <person name="Fang M."/>
            <person name="Yu H."/>
            <person name="Zhu C."/>
            <person name="Cai Y."/>
            <person name="He Y."/>
            <person name="Gan X."/>
            <person name="Zeng H."/>
            <person name="Yu D."/>
            <person name="Zhu Y."/>
            <person name="Jiang H."/>
            <person name="Qiu Q."/>
            <person name="Yang H."/>
            <person name="Zhang Y.E."/>
            <person name="Wang W."/>
            <person name="Zhu M."/>
            <person name="He S."/>
            <person name="Zhang G."/>
        </authorList>
    </citation>
    <scope>NUCLEOTIDE SEQUENCE [LARGE SCALE GENOMIC DNA]</scope>
    <source>
        <strain evidence="14">Bchr_013</strain>
    </source>
</reference>
<dbReference type="GO" id="GO:0003677">
    <property type="term" value="F:DNA binding"/>
    <property type="evidence" value="ECO:0007669"/>
    <property type="project" value="UniProtKB-KW"/>
</dbReference>
<keyword evidence="5" id="KW-0677">Repeat</keyword>
<feature type="non-terminal residue" evidence="14">
    <location>
        <position position="1"/>
    </location>
</feature>
<feature type="domain" description="C2H2-type" evidence="13">
    <location>
        <begin position="488"/>
        <end position="515"/>
    </location>
</feature>
<dbReference type="GO" id="GO:0008270">
    <property type="term" value="F:zinc ion binding"/>
    <property type="evidence" value="ECO:0007669"/>
    <property type="project" value="UniProtKB-KW"/>
</dbReference>
<keyword evidence="9" id="KW-0238">DNA-binding</keyword>
<dbReference type="FunFam" id="3.30.160.60:FF:000966">
    <property type="entry name" value="ZFP90 zinc finger protein"/>
    <property type="match status" value="1"/>
</dbReference>
<feature type="domain" description="C2H2-type" evidence="13">
    <location>
        <begin position="432"/>
        <end position="459"/>
    </location>
</feature>
<evidence type="ECO:0000256" key="8">
    <source>
        <dbReference type="ARBA" id="ARBA00023015"/>
    </source>
</evidence>
<dbReference type="InterPro" id="IPR013087">
    <property type="entry name" value="Znf_C2H2_type"/>
</dbReference>
<proteinExistence type="inferred from homology"/>
<dbReference type="Gene3D" id="3.30.160.60">
    <property type="entry name" value="Classic Zinc Finger"/>
    <property type="match status" value="5"/>
</dbReference>
<dbReference type="FunFam" id="3.30.160.60:FF:000060">
    <property type="entry name" value="zinc finger protein 436"/>
    <property type="match status" value="1"/>
</dbReference>
<dbReference type="AlphaFoldDB" id="A0A8X8BSB8"/>
<dbReference type="GO" id="GO:0005634">
    <property type="term" value="C:nucleus"/>
    <property type="evidence" value="ECO:0007669"/>
    <property type="project" value="UniProtKB-SubCell"/>
</dbReference>
<comment type="caution">
    <text evidence="14">The sequence shown here is derived from an EMBL/GenBank/DDBJ whole genome shotgun (WGS) entry which is preliminary data.</text>
</comment>
<dbReference type="InterPro" id="IPR036236">
    <property type="entry name" value="Znf_C2H2_sf"/>
</dbReference>
<evidence type="ECO:0000313" key="14">
    <source>
        <dbReference type="EMBL" id="KAG2464712.1"/>
    </source>
</evidence>
<keyword evidence="6 12" id="KW-0863">Zinc-finger</keyword>
<evidence type="ECO:0000256" key="12">
    <source>
        <dbReference type="PROSITE-ProRule" id="PRU00042"/>
    </source>
</evidence>
<dbReference type="PROSITE" id="PS00028">
    <property type="entry name" value="ZINC_FINGER_C2H2_1"/>
    <property type="match status" value="5"/>
</dbReference>
<name>A0A8X8BSB8_POLSE</name>
<keyword evidence="7" id="KW-0862">Zinc</keyword>
<dbReference type="PANTHER" id="PTHR16515">
    <property type="entry name" value="PR DOMAIN ZINC FINGER PROTEIN"/>
    <property type="match status" value="1"/>
</dbReference>
<evidence type="ECO:0000256" key="11">
    <source>
        <dbReference type="ARBA" id="ARBA00023242"/>
    </source>
</evidence>